<name>A0ABW1PGP0_9PSEU</name>
<feature type="region of interest" description="Disordered" evidence="1">
    <location>
        <begin position="24"/>
        <end position="69"/>
    </location>
</feature>
<evidence type="ECO:0000256" key="2">
    <source>
        <dbReference type="SAM" id="SignalP"/>
    </source>
</evidence>
<accession>A0ABW1PGP0</accession>
<dbReference type="Proteomes" id="UP001596220">
    <property type="component" value="Unassembled WGS sequence"/>
</dbReference>
<evidence type="ECO:0000313" key="3">
    <source>
        <dbReference type="EMBL" id="MFC6094248.1"/>
    </source>
</evidence>
<gene>
    <name evidence="3" type="ORF">ACFP3R_33700</name>
</gene>
<proteinExistence type="predicted"/>
<organism evidence="3 4">
    <name type="scientific">Saccharothrix lopnurensis</name>
    <dbReference type="NCBI Taxonomy" id="1670621"/>
    <lineage>
        <taxon>Bacteria</taxon>
        <taxon>Bacillati</taxon>
        <taxon>Actinomycetota</taxon>
        <taxon>Actinomycetes</taxon>
        <taxon>Pseudonocardiales</taxon>
        <taxon>Pseudonocardiaceae</taxon>
        <taxon>Saccharothrix</taxon>
    </lineage>
</organism>
<protein>
    <recommendedName>
        <fullName evidence="5">DNA primase</fullName>
    </recommendedName>
</protein>
<evidence type="ECO:0000313" key="4">
    <source>
        <dbReference type="Proteomes" id="UP001596220"/>
    </source>
</evidence>
<keyword evidence="2" id="KW-0732">Signal</keyword>
<feature type="signal peptide" evidence="2">
    <location>
        <begin position="1"/>
        <end position="25"/>
    </location>
</feature>
<evidence type="ECO:0000256" key="1">
    <source>
        <dbReference type="SAM" id="MobiDB-lite"/>
    </source>
</evidence>
<dbReference type="EMBL" id="JBHSQO010000059">
    <property type="protein sequence ID" value="MFC6094248.1"/>
    <property type="molecule type" value="Genomic_DNA"/>
</dbReference>
<reference evidence="4" key="1">
    <citation type="journal article" date="2019" name="Int. J. Syst. Evol. Microbiol.">
        <title>The Global Catalogue of Microorganisms (GCM) 10K type strain sequencing project: providing services to taxonomists for standard genome sequencing and annotation.</title>
        <authorList>
            <consortium name="The Broad Institute Genomics Platform"/>
            <consortium name="The Broad Institute Genome Sequencing Center for Infectious Disease"/>
            <person name="Wu L."/>
            <person name="Ma J."/>
        </authorList>
    </citation>
    <scope>NUCLEOTIDE SEQUENCE [LARGE SCALE GENOMIC DNA]</scope>
    <source>
        <strain evidence="4">CGMCC 4.7246</strain>
    </source>
</reference>
<sequence length="69" mass="6867">MRLNAVKRSLAVLVSGGALFLTLGAGCEGGGGDGDDNPGVENTQDNEGDNGGDEQDGDQGDDQDGDEGN</sequence>
<keyword evidence="4" id="KW-1185">Reference proteome</keyword>
<evidence type="ECO:0008006" key="5">
    <source>
        <dbReference type="Google" id="ProtNLM"/>
    </source>
</evidence>
<dbReference type="PROSITE" id="PS51257">
    <property type="entry name" value="PROKAR_LIPOPROTEIN"/>
    <property type="match status" value="1"/>
</dbReference>
<feature type="chain" id="PRO_5046007220" description="DNA primase" evidence="2">
    <location>
        <begin position="26"/>
        <end position="69"/>
    </location>
</feature>
<feature type="compositionally biased region" description="Acidic residues" evidence="1">
    <location>
        <begin position="33"/>
        <end position="69"/>
    </location>
</feature>
<comment type="caution">
    <text evidence="3">The sequence shown here is derived from an EMBL/GenBank/DDBJ whole genome shotgun (WGS) entry which is preliminary data.</text>
</comment>